<dbReference type="EMBL" id="DRMN01000057">
    <property type="protein sequence ID" value="HFB54443.1"/>
    <property type="molecule type" value="Genomic_DNA"/>
</dbReference>
<sequence length="359" mass="39432">MKRASLFTFVILSLFVVTWWIGYSGVLTGSFNKPSVTAHVQNARVDQPTSSTSESISTPTLQRLTQVTNDSGLHYEGWRFDQSADQPKVCVEFDKKLDTTQALTLKDYVRVEPSIQLSADVIDSSLCLIGFRYGSDYELTLLEGLPGADKQKLAADKIIDISFGKRPPFVAFAGNGVILPRIGAQGLGIETVNIDILNVEIFRVGDRILARRRIEAGENTAEGDYSYEYQNVAANVRESIWKGEIKIESSLNELTTTVLPLRELIGELKPGAYVVSAVRKYEDDNYTPARAWRWIISTDLAFTSYKSASGLDLGVRSIDSAELVSGVKIDLVAQNNEILASATTDKAGHVHFAASLLKG</sequence>
<dbReference type="InterPro" id="IPR049120">
    <property type="entry name" value="A2M_bMG2"/>
</dbReference>
<dbReference type="GO" id="GO:0004866">
    <property type="term" value="F:endopeptidase inhibitor activity"/>
    <property type="evidence" value="ECO:0007669"/>
    <property type="project" value="TreeGrafter"/>
</dbReference>
<reference evidence="3" key="1">
    <citation type="journal article" date="2020" name="mSystems">
        <title>Genome- and Community-Level Interaction Insights into Carbon Utilization and Element Cycling Functions of Hydrothermarchaeota in Hydrothermal Sediment.</title>
        <authorList>
            <person name="Zhou Z."/>
            <person name="Liu Y."/>
            <person name="Xu W."/>
            <person name="Pan J."/>
            <person name="Luo Z.H."/>
            <person name="Li M."/>
        </authorList>
    </citation>
    <scope>NUCLEOTIDE SEQUENCE [LARGE SCALE GENOMIC DNA]</scope>
    <source>
        <strain evidence="3">HyVt-489</strain>
    </source>
</reference>
<feature type="domain" description="Alpha-2 macroglobulin MG2" evidence="2">
    <location>
        <begin position="172"/>
        <end position="274"/>
    </location>
</feature>
<dbReference type="AlphaFoldDB" id="A0A7C3C4J7"/>
<evidence type="ECO:0000259" key="2">
    <source>
        <dbReference type="Pfam" id="PF21142"/>
    </source>
</evidence>
<name>A0A7C3C4J7_9PROT</name>
<proteinExistence type="predicted"/>
<dbReference type="Pfam" id="PF11974">
    <property type="entry name" value="bMG3"/>
    <property type="match status" value="1"/>
</dbReference>
<feature type="non-terminal residue" evidence="3">
    <location>
        <position position="359"/>
    </location>
</feature>
<dbReference type="Proteomes" id="UP000886042">
    <property type="component" value="Unassembled WGS sequence"/>
</dbReference>
<protein>
    <submittedName>
        <fullName evidence="3">Uncharacterized protein</fullName>
    </submittedName>
</protein>
<dbReference type="InterPro" id="IPR051802">
    <property type="entry name" value="YfhM-like"/>
</dbReference>
<dbReference type="PANTHER" id="PTHR40094">
    <property type="entry name" value="ALPHA-2-MACROGLOBULIN HOMOLOG"/>
    <property type="match status" value="1"/>
</dbReference>
<dbReference type="Pfam" id="PF21142">
    <property type="entry name" value="A2M_bMG2"/>
    <property type="match status" value="1"/>
</dbReference>
<comment type="caution">
    <text evidence="3">The sequence shown here is derived from an EMBL/GenBank/DDBJ whole genome shotgun (WGS) entry which is preliminary data.</text>
</comment>
<organism evidence="3">
    <name type="scientific">Hellea balneolensis</name>
    <dbReference type="NCBI Taxonomy" id="287478"/>
    <lineage>
        <taxon>Bacteria</taxon>
        <taxon>Pseudomonadati</taxon>
        <taxon>Pseudomonadota</taxon>
        <taxon>Alphaproteobacteria</taxon>
        <taxon>Maricaulales</taxon>
        <taxon>Robiginitomaculaceae</taxon>
        <taxon>Hellea</taxon>
    </lineage>
</organism>
<evidence type="ECO:0000313" key="3">
    <source>
        <dbReference type="EMBL" id="HFB54443.1"/>
    </source>
</evidence>
<dbReference type="PANTHER" id="PTHR40094:SF1">
    <property type="entry name" value="UBIQUITIN DOMAIN-CONTAINING PROTEIN"/>
    <property type="match status" value="1"/>
</dbReference>
<gene>
    <name evidence="3" type="ORF">ENJ46_00845</name>
</gene>
<evidence type="ECO:0000259" key="1">
    <source>
        <dbReference type="Pfam" id="PF11974"/>
    </source>
</evidence>
<feature type="domain" description="Alpha-2-macroglobulin MG3" evidence="1">
    <location>
        <begin position="298"/>
        <end position="358"/>
    </location>
</feature>
<accession>A0A7C3C4J7</accession>
<dbReference type="InterPro" id="IPR021868">
    <property type="entry name" value="Alpha_2_Macroglob_MG3"/>
</dbReference>